<evidence type="ECO:0000256" key="3">
    <source>
        <dbReference type="ARBA" id="ARBA00010324"/>
    </source>
</evidence>
<name>A0A7C4BEM1_9CREN</name>
<keyword evidence="9 14" id="KW-0808">Transferase</keyword>
<feature type="binding site" evidence="14">
    <location>
        <position position="96"/>
    </location>
    <ligand>
        <name>S-adenosyl-L-methionine</name>
        <dbReference type="ChEBI" id="CHEBI:59789"/>
    </ligand>
</feature>
<dbReference type="PIRSF" id="PIRSF016123">
    <property type="entry name" value="UCP016123"/>
    <property type="match status" value="1"/>
</dbReference>
<dbReference type="GO" id="GO:0002128">
    <property type="term" value="P:tRNA nucleoside ribose methylation"/>
    <property type="evidence" value="ECO:0007669"/>
    <property type="project" value="UniProtKB-UniRule"/>
</dbReference>
<protein>
    <recommendedName>
        <fullName evidence="6 14">tRNA (cytidine(56)-2'-O)-methyltransferase</fullName>
        <ecNumber evidence="5 14">2.1.1.206</ecNumber>
    </recommendedName>
    <alternativeName>
        <fullName evidence="12 14">tRNA ribose 2'-O-methyltransferase aTrm56</fullName>
    </alternativeName>
</protein>
<dbReference type="EMBL" id="DTFF01000080">
    <property type="protein sequence ID" value="HGI88477.1"/>
    <property type="molecule type" value="Genomic_DNA"/>
</dbReference>
<evidence type="ECO:0000256" key="2">
    <source>
        <dbReference type="ARBA" id="ARBA00004496"/>
    </source>
</evidence>
<evidence type="ECO:0000256" key="6">
    <source>
        <dbReference type="ARBA" id="ARBA00013709"/>
    </source>
</evidence>
<sequence length="196" mass="22088">MSSCTTIEELGKQVYVLRLGHRPQRDRRVTTHVALVARAFGALGIYVAGVRDESVRKSIMKVVERWGGGYFKVIDSVNPIDIVKQFKGEHSCVIHLTMYGLPVSNVIKDIAEKCKKILVIVGAEKVERIYYELADYNVAIGNQPHSEVSALALFLDRLWQGHEMNICFSDAKYYIVPSARGKVIKHVSGNRYDEGY</sequence>
<dbReference type="HAMAP" id="MF_00077">
    <property type="entry name" value="tRNA_methyltr_aTrm56"/>
    <property type="match status" value="1"/>
</dbReference>
<evidence type="ECO:0000256" key="7">
    <source>
        <dbReference type="ARBA" id="ARBA00022490"/>
    </source>
</evidence>
<evidence type="ECO:0000256" key="12">
    <source>
        <dbReference type="ARBA" id="ARBA00029826"/>
    </source>
</evidence>
<evidence type="ECO:0000256" key="1">
    <source>
        <dbReference type="ARBA" id="ARBA00003959"/>
    </source>
</evidence>
<comment type="subcellular location">
    <subcellularLocation>
        <location evidence="2 14">Cytoplasm</location>
    </subcellularLocation>
</comment>
<keyword evidence="10 14" id="KW-0949">S-adenosyl-L-methionine</keyword>
<dbReference type="InterPro" id="IPR002845">
    <property type="entry name" value="tRNA_mtfrase_aTrm56"/>
</dbReference>
<comment type="function">
    <text evidence="1 14">Specifically catalyzes the AdoMet-dependent 2'-O-ribose methylation of cytidine at position 56 in tRNAs.</text>
</comment>
<gene>
    <name evidence="15" type="ORF">ENV14_08870</name>
</gene>
<dbReference type="PANTHER" id="PTHR42197">
    <property type="entry name" value="TRNA (CYTIDINE(56)-2'-O)-METHYLTRANSFERASE"/>
    <property type="match status" value="1"/>
</dbReference>
<comment type="subunit">
    <text evidence="4 14">Homodimer.</text>
</comment>
<evidence type="ECO:0000256" key="10">
    <source>
        <dbReference type="ARBA" id="ARBA00022691"/>
    </source>
</evidence>
<dbReference type="SUPFAM" id="SSF75217">
    <property type="entry name" value="alpha/beta knot"/>
    <property type="match status" value="1"/>
</dbReference>
<dbReference type="Pfam" id="PF01994">
    <property type="entry name" value="Trm56"/>
    <property type="match status" value="1"/>
</dbReference>
<keyword evidence="7 14" id="KW-0963">Cytoplasm</keyword>
<evidence type="ECO:0000256" key="11">
    <source>
        <dbReference type="ARBA" id="ARBA00022694"/>
    </source>
</evidence>
<feature type="binding site" evidence="14">
    <location>
        <begin position="140"/>
        <end position="147"/>
    </location>
    <ligand>
        <name>S-adenosyl-L-methionine</name>
        <dbReference type="ChEBI" id="CHEBI:59789"/>
    </ligand>
</feature>
<dbReference type="AlphaFoldDB" id="A0A7C4BEM1"/>
<comment type="similarity">
    <text evidence="3 14">Belongs to the aTrm56 family.</text>
</comment>
<keyword evidence="8 14" id="KW-0489">Methyltransferase</keyword>
<reference evidence="15" key="1">
    <citation type="journal article" date="2020" name="mSystems">
        <title>Genome- and Community-Level Interaction Insights into Carbon Utilization and Element Cycling Functions of Hydrothermarchaeota in Hydrothermal Sediment.</title>
        <authorList>
            <person name="Zhou Z."/>
            <person name="Liu Y."/>
            <person name="Xu W."/>
            <person name="Pan J."/>
            <person name="Luo Z.H."/>
            <person name="Li M."/>
        </authorList>
    </citation>
    <scope>NUCLEOTIDE SEQUENCE [LARGE SCALE GENOMIC DNA]</scope>
    <source>
        <strain evidence="15">SpSt-732</strain>
    </source>
</reference>
<dbReference type="PANTHER" id="PTHR42197:SF1">
    <property type="entry name" value="TRNA (CYTIDINE(56)-2'-O)-METHYLTRANSFERASE"/>
    <property type="match status" value="1"/>
</dbReference>
<evidence type="ECO:0000256" key="9">
    <source>
        <dbReference type="ARBA" id="ARBA00022679"/>
    </source>
</evidence>
<dbReference type="InterPro" id="IPR029028">
    <property type="entry name" value="Alpha/beta_knot_MTases"/>
</dbReference>
<organism evidence="15">
    <name type="scientific">Ignisphaera aggregans</name>
    <dbReference type="NCBI Taxonomy" id="334771"/>
    <lineage>
        <taxon>Archaea</taxon>
        <taxon>Thermoproteota</taxon>
        <taxon>Thermoprotei</taxon>
        <taxon>Desulfurococcales</taxon>
        <taxon>Desulfurococcaceae</taxon>
        <taxon>Ignisphaera</taxon>
    </lineage>
</organism>
<keyword evidence="11 14" id="KW-0819">tRNA processing</keyword>
<evidence type="ECO:0000313" key="15">
    <source>
        <dbReference type="EMBL" id="HGI88477.1"/>
    </source>
</evidence>
<dbReference type="InterPro" id="IPR029026">
    <property type="entry name" value="tRNA_m1G_MTases_N"/>
</dbReference>
<dbReference type="GO" id="GO:0005737">
    <property type="term" value="C:cytoplasm"/>
    <property type="evidence" value="ECO:0007669"/>
    <property type="project" value="UniProtKB-SubCell"/>
</dbReference>
<dbReference type="Gene3D" id="3.40.1280.10">
    <property type="match status" value="1"/>
</dbReference>
<evidence type="ECO:0000256" key="14">
    <source>
        <dbReference type="HAMAP-Rule" id="MF_00077"/>
    </source>
</evidence>
<comment type="catalytic activity">
    <reaction evidence="13 14">
        <text>cytidine(56) in tRNA + S-adenosyl-L-methionine = 2'-O-methylcytidine(56) in tRNA + S-adenosyl-L-homocysteine + H(+)</text>
        <dbReference type="Rhea" id="RHEA:42968"/>
        <dbReference type="Rhea" id="RHEA-COMP:10308"/>
        <dbReference type="Rhea" id="RHEA-COMP:10309"/>
        <dbReference type="ChEBI" id="CHEBI:15378"/>
        <dbReference type="ChEBI" id="CHEBI:57856"/>
        <dbReference type="ChEBI" id="CHEBI:59789"/>
        <dbReference type="ChEBI" id="CHEBI:74495"/>
        <dbReference type="ChEBI" id="CHEBI:82748"/>
        <dbReference type="EC" id="2.1.1.206"/>
    </reaction>
</comment>
<feature type="binding site" evidence="14">
    <location>
        <begin position="122"/>
        <end position="126"/>
    </location>
    <ligand>
        <name>S-adenosyl-L-methionine</name>
        <dbReference type="ChEBI" id="CHEBI:59789"/>
    </ligand>
</feature>
<evidence type="ECO:0000256" key="13">
    <source>
        <dbReference type="ARBA" id="ARBA00047792"/>
    </source>
</evidence>
<dbReference type="CDD" id="cd18083">
    <property type="entry name" value="aTrm56-like"/>
    <property type="match status" value="1"/>
</dbReference>
<comment type="caution">
    <text evidence="15">The sequence shown here is derived from an EMBL/GenBank/DDBJ whole genome shotgun (WGS) entry which is preliminary data.</text>
</comment>
<proteinExistence type="inferred from homology"/>
<evidence type="ECO:0000256" key="5">
    <source>
        <dbReference type="ARBA" id="ARBA00012624"/>
    </source>
</evidence>
<dbReference type="GO" id="GO:0106059">
    <property type="term" value="F:tRNA (cytidine(56)-2'-O)-methyltransferase activity"/>
    <property type="evidence" value="ECO:0007669"/>
    <property type="project" value="UniProtKB-EC"/>
</dbReference>
<accession>A0A7C4BEM1</accession>
<dbReference type="EC" id="2.1.1.206" evidence="5 14"/>
<evidence type="ECO:0000256" key="8">
    <source>
        <dbReference type="ARBA" id="ARBA00022603"/>
    </source>
</evidence>
<evidence type="ECO:0000256" key="4">
    <source>
        <dbReference type="ARBA" id="ARBA00011738"/>
    </source>
</evidence>